<dbReference type="SUPFAM" id="SSF103473">
    <property type="entry name" value="MFS general substrate transporter"/>
    <property type="match status" value="1"/>
</dbReference>
<evidence type="ECO:0000256" key="3">
    <source>
        <dbReference type="ARBA" id="ARBA00022989"/>
    </source>
</evidence>
<reference evidence="8" key="2">
    <citation type="submission" date="2025-09" db="UniProtKB">
        <authorList>
            <consortium name="Ensembl"/>
        </authorList>
    </citation>
    <scope>IDENTIFICATION</scope>
</reference>
<dbReference type="InterPro" id="IPR005828">
    <property type="entry name" value="MFS_sugar_transport-like"/>
</dbReference>
<dbReference type="AlphaFoldDB" id="A0A8C9PD99"/>
<dbReference type="Proteomes" id="UP000694422">
    <property type="component" value="Unplaced"/>
</dbReference>
<dbReference type="InterPro" id="IPR036259">
    <property type="entry name" value="MFS_trans_sf"/>
</dbReference>
<feature type="transmembrane region" description="Helical" evidence="6">
    <location>
        <begin position="495"/>
        <end position="514"/>
    </location>
</feature>
<dbReference type="PANTHER" id="PTHR24064">
    <property type="entry name" value="SOLUTE CARRIER FAMILY 22 MEMBER"/>
    <property type="match status" value="1"/>
</dbReference>
<reference evidence="8" key="1">
    <citation type="submission" date="2025-08" db="UniProtKB">
        <authorList>
            <consortium name="Ensembl"/>
        </authorList>
    </citation>
    <scope>IDENTIFICATION</scope>
</reference>
<feature type="transmembrane region" description="Helical" evidence="6">
    <location>
        <begin position="520"/>
        <end position="540"/>
    </location>
</feature>
<feature type="domain" description="Major facilitator superfamily (MFS) profile" evidence="7">
    <location>
        <begin position="122"/>
        <end position="544"/>
    </location>
</feature>
<evidence type="ECO:0000259" key="7">
    <source>
        <dbReference type="PROSITE" id="PS50850"/>
    </source>
</evidence>
<evidence type="ECO:0000256" key="6">
    <source>
        <dbReference type="SAM" id="Phobius"/>
    </source>
</evidence>
<evidence type="ECO:0000256" key="4">
    <source>
        <dbReference type="ARBA" id="ARBA00023136"/>
    </source>
</evidence>
<dbReference type="Pfam" id="PF00083">
    <property type="entry name" value="Sugar_tr"/>
    <property type="match status" value="1"/>
</dbReference>
<feature type="transmembrane region" description="Helical" evidence="6">
    <location>
        <begin position="434"/>
        <end position="454"/>
    </location>
</feature>
<keyword evidence="9" id="KW-1185">Reference proteome</keyword>
<feature type="region of interest" description="Disordered" evidence="5">
    <location>
        <begin position="558"/>
        <end position="589"/>
    </location>
</feature>
<evidence type="ECO:0000256" key="2">
    <source>
        <dbReference type="ARBA" id="ARBA00022692"/>
    </source>
</evidence>
<dbReference type="PROSITE" id="PS50850">
    <property type="entry name" value="MFS"/>
    <property type="match status" value="1"/>
</dbReference>
<dbReference type="GO" id="GO:0022857">
    <property type="term" value="F:transmembrane transporter activity"/>
    <property type="evidence" value="ECO:0007669"/>
    <property type="project" value="InterPro"/>
</dbReference>
<feature type="transmembrane region" description="Helical" evidence="6">
    <location>
        <begin position="267"/>
        <end position="287"/>
    </location>
</feature>
<proteinExistence type="predicted"/>
<feature type="transmembrane region" description="Helical" evidence="6">
    <location>
        <begin position="234"/>
        <end position="255"/>
    </location>
</feature>
<dbReference type="Gene3D" id="1.20.1250.20">
    <property type="entry name" value="MFS general substrate transporter like domains"/>
    <property type="match status" value="1"/>
</dbReference>
<dbReference type="InterPro" id="IPR020846">
    <property type="entry name" value="MFS_dom"/>
</dbReference>
<dbReference type="Ensembl" id="ENSSDAT00000008270.1">
    <property type="protein sequence ID" value="ENSSDAP00000007260.1"/>
    <property type="gene ID" value="ENSSDAG00000006649.1"/>
</dbReference>
<keyword evidence="3 6" id="KW-1133">Transmembrane helix</keyword>
<evidence type="ECO:0000313" key="9">
    <source>
        <dbReference type="Proteomes" id="UP000694422"/>
    </source>
</evidence>
<keyword evidence="2 6" id="KW-0812">Transmembrane</keyword>
<comment type="subcellular location">
    <subcellularLocation>
        <location evidence="1">Membrane</location>
        <topology evidence="1">Multi-pass membrane protein</topology>
    </subcellularLocation>
</comment>
<feature type="region of interest" description="Disordered" evidence="5">
    <location>
        <begin position="630"/>
        <end position="649"/>
    </location>
</feature>
<feature type="compositionally biased region" description="Basic and acidic residues" evidence="5">
    <location>
        <begin position="558"/>
        <end position="575"/>
    </location>
</feature>
<accession>A0A8C9PD99</accession>
<feature type="transmembrane region" description="Helical" evidence="6">
    <location>
        <begin position="61"/>
        <end position="82"/>
    </location>
</feature>
<evidence type="ECO:0000256" key="1">
    <source>
        <dbReference type="ARBA" id="ARBA00004141"/>
    </source>
</evidence>
<dbReference type="GO" id="GO:0016020">
    <property type="term" value="C:membrane"/>
    <property type="evidence" value="ECO:0007669"/>
    <property type="project" value="UniProtKB-SubCell"/>
</dbReference>
<feature type="transmembrane region" description="Helical" evidence="6">
    <location>
        <begin position="294"/>
        <end position="312"/>
    </location>
</feature>
<name>A0A8C9PD99_SPEDA</name>
<feature type="transmembrane region" description="Helical" evidence="6">
    <location>
        <begin position="207"/>
        <end position="227"/>
    </location>
</feature>
<protein>
    <submittedName>
        <fullName evidence="8">Solute carrier family 22 member 14</fullName>
    </submittedName>
</protein>
<feature type="transmembrane region" description="Helical" evidence="6">
    <location>
        <begin position="460"/>
        <end position="483"/>
    </location>
</feature>
<sequence length="649" mass="72666">LKVSSNYLTKYVSGSSNSPGTSGSSYSCSLDAVLRRLRAMDTKKDDKFADVLDAVGEFGTFQWRLIVLTFIPNIMSSFFMFADHFVFSEEKPYCNTSWILALDPNLSEAEQMNLTLPRAHNGSFLTCLMYLPVSWDLESIIQFGLNITDPCEDGWIYPESKRRSLISEFDLVCGKELDKETVQTMFMTGQLIGSLIFGLLSDKLGRYPTILLSLLGLMFFGFGTAFVNSFHQYLFFRFGVSQAVMGYAIVSLTLVTEWLVGEHRAHAVILEHCFFSVGIMFLMGLAYNLPHWRMLFLVGAVPVFPLISYIWILPESPRWLMMKGKVKEAKEVLCYAAEVNKKTIPLSLLEELQLPGKKVTKASVLDFYSNRYLCKVTFVMGCVWLTISYSYFTLSLKLRDFGVSIHFRQAIPGILEVPARLCSIILLEQIGRKWSLAVILIQTAFMCFLTLFLPQGLKSAIILVLVLGQFSLATSVSVVFLYTAELFPTIVRSTGLGLVSLASSGGAILSLTIISQLPALLPIFLCFISSIAALCFSALLPETQNQLLSDSMEQFSRKDSLQHSDSSVKKRRTDEDTPDDMSEEVAKNTIPNAQVLRMDSNYYSNTRPGPRLSRVGDEWLGMRLWIPGHEFQAQPSGRGQDQSCSEASP</sequence>
<feature type="compositionally biased region" description="Polar residues" evidence="5">
    <location>
        <begin position="633"/>
        <end position="649"/>
    </location>
</feature>
<keyword evidence="4 6" id="KW-0472">Membrane</keyword>
<evidence type="ECO:0000313" key="8">
    <source>
        <dbReference type="Ensembl" id="ENSSDAP00000007260.1"/>
    </source>
</evidence>
<evidence type="ECO:0000256" key="5">
    <source>
        <dbReference type="SAM" id="MobiDB-lite"/>
    </source>
</evidence>
<organism evidence="8 9">
    <name type="scientific">Spermophilus dauricus</name>
    <name type="common">Daurian ground squirrel</name>
    <dbReference type="NCBI Taxonomy" id="99837"/>
    <lineage>
        <taxon>Eukaryota</taxon>
        <taxon>Metazoa</taxon>
        <taxon>Chordata</taxon>
        <taxon>Craniata</taxon>
        <taxon>Vertebrata</taxon>
        <taxon>Euteleostomi</taxon>
        <taxon>Mammalia</taxon>
        <taxon>Eutheria</taxon>
        <taxon>Euarchontoglires</taxon>
        <taxon>Glires</taxon>
        <taxon>Rodentia</taxon>
        <taxon>Sciuromorpha</taxon>
        <taxon>Sciuridae</taxon>
        <taxon>Xerinae</taxon>
        <taxon>Marmotini</taxon>
        <taxon>Spermophilus</taxon>
    </lineage>
</organism>
<feature type="transmembrane region" description="Helical" evidence="6">
    <location>
        <begin position="376"/>
        <end position="394"/>
    </location>
</feature>